<feature type="compositionally biased region" description="Low complexity" evidence="1">
    <location>
        <begin position="65"/>
        <end position="87"/>
    </location>
</feature>
<evidence type="ECO:0000313" key="5">
    <source>
        <dbReference type="Proteomes" id="UP000886757"/>
    </source>
</evidence>
<feature type="region of interest" description="Disordered" evidence="1">
    <location>
        <begin position="329"/>
        <end position="353"/>
    </location>
</feature>
<keyword evidence="2" id="KW-0472">Membrane</keyword>
<dbReference type="AlphaFoldDB" id="A0A9D1AB88"/>
<evidence type="ECO:0000313" key="4">
    <source>
        <dbReference type="EMBL" id="HIR13058.1"/>
    </source>
</evidence>
<comment type="caution">
    <text evidence="4">The sequence shown here is derived from an EMBL/GenBank/DDBJ whole genome shotgun (WGS) entry which is preliminary data.</text>
</comment>
<reference evidence="4" key="2">
    <citation type="journal article" date="2021" name="PeerJ">
        <title>Extensive microbial diversity within the chicken gut microbiome revealed by metagenomics and culture.</title>
        <authorList>
            <person name="Gilroy R."/>
            <person name="Ravi A."/>
            <person name="Getino M."/>
            <person name="Pursley I."/>
            <person name="Horton D.L."/>
            <person name="Alikhan N.F."/>
            <person name="Baker D."/>
            <person name="Gharbi K."/>
            <person name="Hall N."/>
            <person name="Watson M."/>
            <person name="Adriaenssens E.M."/>
            <person name="Foster-Nyarko E."/>
            <person name="Jarju S."/>
            <person name="Secka A."/>
            <person name="Antonio M."/>
            <person name="Oren A."/>
            <person name="Chaudhuri R.R."/>
            <person name="La Ragione R."/>
            <person name="Hildebrand F."/>
            <person name="Pallen M.J."/>
        </authorList>
    </citation>
    <scope>NUCLEOTIDE SEQUENCE</scope>
    <source>
        <strain evidence="4">ChiSjej4B22-8148</strain>
    </source>
</reference>
<feature type="transmembrane region" description="Helical" evidence="2">
    <location>
        <begin position="15"/>
        <end position="36"/>
    </location>
</feature>
<keyword evidence="2" id="KW-0812">Transmembrane</keyword>
<dbReference type="Pfam" id="PF13472">
    <property type="entry name" value="Lipase_GDSL_2"/>
    <property type="match status" value="1"/>
</dbReference>
<dbReference type="InterPro" id="IPR013830">
    <property type="entry name" value="SGNH_hydro"/>
</dbReference>
<gene>
    <name evidence="4" type="ORF">IAB31_03930</name>
</gene>
<dbReference type="EMBL" id="DVGK01000044">
    <property type="protein sequence ID" value="HIR13058.1"/>
    <property type="molecule type" value="Genomic_DNA"/>
</dbReference>
<feature type="compositionally biased region" description="Polar residues" evidence="1">
    <location>
        <begin position="47"/>
        <end position="57"/>
    </location>
</feature>
<dbReference type="SUPFAM" id="SSF52266">
    <property type="entry name" value="SGNH hydrolase"/>
    <property type="match status" value="1"/>
</dbReference>
<evidence type="ECO:0000256" key="2">
    <source>
        <dbReference type="SAM" id="Phobius"/>
    </source>
</evidence>
<protein>
    <recommendedName>
        <fullName evidence="3">SGNH hydrolase-type esterase domain-containing protein</fullName>
    </recommendedName>
</protein>
<dbReference type="Proteomes" id="UP000886757">
    <property type="component" value="Unassembled WGS sequence"/>
</dbReference>
<feature type="domain" description="SGNH hydrolase-type esterase" evidence="3">
    <location>
        <begin position="193"/>
        <end position="305"/>
    </location>
</feature>
<name>A0A9D1AB88_9FIRM</name>
<evidence type="ECO:0000256" key="1">
    <source>
        <dbReference type="SAM" id="MobiDB-lite"/>
    </source>
</evidence>
<dbReference type="Gene3D" id="3.40.50.1110">
    <property type="entry name" value="SGNH hydrolase"/>
    <property type="match status" value="1"/>
</dbReference>
<dbReference type="InterPro" id="IPR036514">
    <property type="entry name" value="SGNH_hydro_sf"/>
</dbReference>
<proteinExistence type="predicted"/>
<feature type="compositionally biased region" description="Acidic residues" evidence="1">
    <location>
        <begin position="335"/>
        <end position="353"/>
    </location>
</feature>
<keyword evidence="2" id="KW-1133">Transmembrane helix</keyword>
<accession>A0A9D1AB88</accession>
<sequence length="353" mass="38055">MAAKKRKRKKRKDSLVLNLLIIVVLVLVVFEGRLIVTLFTHRSAETSTAVSDGAVSSQEDETVSEDPSSPSSDSSAGSSGGSSPVTALAGLPVTAGAPQGNASETDPPAQTEDTVSDPDSSAIVREAAEPVDDSYFSDAVFIGDSRMEGFRNASGITQGQFFTSVGMNLSTMASEPIISTAEGNITVPAAVSGGTYHKIYVMLGTNDLGEYDWEDFRSRFVSAMNRLLEIQPDAILYVCSVIYVEEDKVTTQNYGDYVNNANVDTVNSILLQICEEQGYYYIDFNEILSNGYGSLIQGASEDGIHIYGKYCEQMLDYLKNHYVVSDASASREEASETEAESEAETESETEQTA</sequence>
<feature type="region of interest" description="Disordered" evidence="1">
    <location>
        <begin position="47"/>
        <end position="121"/>
    </location>
</feature>
<evidence type="ECO:0000259" key="3">
    <source>
        <dbReference type="Pfam" id="PF13472"/>
    </source>
</evidence>
<reference evidence="4" key="1">
    <citation type="submission" date="2020-10" db="EMBL/GenBank/DDBJ databases">
        <authorList>
            <person name="Gilroy R."/>
        </authorList>
    </citation>
    <scope>NUCLEOTIDE SEQUENCE</scope>
    <source>
        <strain evidence="4">ChiSjej4B22-8148</strain>
    </source>
</reference>
<organism evidence="4 5">
    <name type="scientific">Candidatus Choladousia intestinavium</name>
    <dbReference type="NCBI Taxonomy" id="2840727"/>
    <lineage>
        <taxon>Bacteria</taxon>
        <taxon>Bacillati</taxon>
        <taxon>Bacillota</taxon>
        <taxon>Clostridia</taxon>
        <taxon>Lachnospirales</taxon>
        <taxon>Lachnospiraceae</taxon>
        <taxon>Lachnospiraceae incertae sedis</taxon>
        <taxon>Candidatus Choladousia</taxon>
    </lineage>
</organism>